<evidence type="ECO:0000313" key="4">
    <source>
        <dbReference type="Proteomes" id="UP000799764"/>
    </source>
</evidence>
<dbReference type="PANTHER" id="PTHR34502:SF4">
    <property type="entry name" value="DUF6594 DOMAIN-CONTAINING PROTEIN"/>
    <property type="match status" value="1"/>
</dbReference>
<dbReference type="PANTHER" id="PTHR34502">
    <property type="entry name" value="DUF6594 DOMAIN-CONTAINING PROTEIN-RELATED"/>
    <property type="match status" value="1"/>
</dbReference>
<evidence type="ECO:0000259" key="2">
    <source>
        <dbReference type="Pfam" id="PF20237"/>
    </source>
</evidence>
<keyword evidence="1" id="KW-0812">Transmembrane</keyword>
<keyword evidence="1" id="KW-1133">Transmembrane helix</keyword>
<evidence type="ECO:0000313" key="3">
    <source>
        <dbReference type="EMBL" id="KAF2442057.1"/>
    </source>
</evidence>
<dbReference type="Pfam" id="PF20237">
    <property type="entry name" value="DUF6594"/>
    <property type="match status" value="1"/>
</dbReference>
<sequence>MQAQQTPRPTHSYGQFYIDSADFAEQLKFRRFGPRWFKKLYDDEEEILVMERDLNNGIAELLRQDGRGPLTTLDYPRILAKRDGKLYGKWMKYENKLRAHAQDLCLVNSLHKLPIHGSYAGARLNDYPELFKNDTFGPTNERGGAAAYQDPAAPDFVAVVGVESHDFLTDLAVNHIVWIDQKILERLRRWSRMSAGSNHIKLSTLITFFDTIACIFVPVLLTATMFTLARVPRLMVRIAVVGVFGLVFSASAKLLSGRMSRFSIFSLTAAYFAVASVFVSTAEGSTCKTARQYIPSTRTCSLDRFGAPVSRQAPRQTIGSTNRAPLAIAAEEYRLSWDIAFHADLDPY</sequence>
<dbReference type="OrthoDB" id="3793504at2759"/>
<organism evidence="3 4">
    <name type="scientific">Karstenula rhodostoma CBS 690.94</name>
    <dbReference type="NCBI Taxonomy" id="1392251"/>
    <lineage>
        <taxon>Eukaryota</taxon>
        <taxon>Fungi</taxon>
        <taxon>Dikarya</taxon>
        <taxon>Ascomycota</taxon>
        <taxon>Pezizomycotina</taxon>
        <taxon>Dothideomycetes</taxon>
        <taxon>Pleosporomycetidae</taxon>
        <taxon>Pleosporales</taxon>
        <taxon>Massarineae</taxon>
        <taxon>Didymosphaeriaceae</taxon>
        <taxon>Karstenula</taxon>
    </lineage>
</organism>
<protein>
    <recommendedName>
        <fullName evidence="2">DUF6594 domain-containing protein</fullName>
    </recommendedName>
</protein>
<keyword evidence="4" id="KW-1185">Reference proteome</keyword>
<feature type="domain" description="DUF6594" evidence="2">
    <location>
        <begin position="26"/>
        <end position="274"/>
    </location>
</feature>
<dbReference type="Proteomes" id="UP000799764">
    <property type="component" value="Unassembled WGS sequence"/>
</dbReference>
<feature type="transmembrane region" description="Helical" evidence="1">
    <location>
        <begin position="262"/>
        <end position="282"/>
    </location>
</feature>
<gene>
    <name evidence="3" type="ORF">P171DRAFT_445823</name>
</gene>
<proteinExistence type="predicted"/>
<dbReference type="AlphaFoldDB" id="A0A9P4UAG4"/>
<name>A0A9P4UAG4_9PLEO</name>
<accession>A0A9P4UAG4</accession>
<dbReference type="EMBL" id="MU001504">
    <property type="protein sequence ID" value="KAF2442057.1"/>
    <property type="molecule type" value="Genomic_DNA"/>
</dbReference>
<comment type="caution">
    <text evidence="3">The sequence shown here is derived from an EMBL/GenBank/DDBJ whole genome shotgun (WGS) entry which is preliminary data.</text>
</comment>
<feature type="transmembrane region" description="Helical" evidence="1">
    <location>
        <begin position="234"/>
        <end position="255"/>
    </location>
</feature>
<dbReference type="InterPro" id="IPR046529">
    <property type="entry name" value="DUF6594"/>
</dbReference>
<keyword evidence="1" id="KW-0472">Membrane</keyword>
<evidence type="ECO:0000256" key="1">
    <source>
        <dbReference type="SAM" id="Phobius"/>
    </source>
</evidence>
<feature type="transmembrane region" description="Helical" evidence="1">
    <location>
        <begin position="202"/>
        <end position="228"/>
    </location>
</feature>
<reference evidence="3" key="1">
    <citation type="journal article" date="2020" name="Stud. Mycol.">
        <title>101 Dothideomycetes genomes: a test case for predicting lifestyles and emergence of pathogens.</title>
        <authorList>
            <person name="Haridas S."/>
            <person name="Albert R."/>
            <person name="Binder M."/>
            <person name="Bloem J."/>
            <person name="Labutti K."/>
            <person name="Salamov A."/>
            <person name="Andreopoulos B."/>
            <person name="Baker S."/>
            <person name="Barry K."/>
            <person name="Bills G."/>
            <person name="Bluhm B."/>
            <person name="Cannon C."/>
            <person name="Castanera R."/>
            <person name="Culley D."/>
            <person name="Daum C."/>
            <person name="Ezra D."/>
            <person name="Gonzalez J."/>
            <person name="Henrissat B."/>
            <person name="Kuo A."/>
            <person name="Liang C."/>
            <person name="Lipzen A."/>
            <person name="Lutzoni F."/>
            <person name="Magnuson J."/>
            <person name="Mondo S."/>
            <person name="Nolan M."/>
            <person name="Ohm R."/>
            <person name="Pangilinan J."/>
            <person name="Park H.-J."/>
            <person name="Ramirez L."/>
            <person name="Alfaro M."/>
            <person name="Sun H."/>
            <person name="Tritt A."/>
            <person name="Yoshinaga Y."/>
            <person name="Zwiers L.-H."/>
            <person name="Turgeon B."/>
            <person name="Goodwin S."/>
            <person name="Spatafora J."/>
            <person name="Crous P."/>
            <person name="Grigoriev I."/>
        </authorList>
    </citation>
    <scope>NUCLEOTIDE SEQUENCE</scope>
    <source>
        <strain evidence="3">CBS 690.94</strain>
    </source>
</reference>